<protein>
    <recommendedName>
        <fullName evidence="3">Antibiotic biosynthesis monooxygenase</fullName>
    </recommendedName>
</protein>
<proteinExistence type="predicted"/>
<dbReference type="SUPFAM" id="SSF54909">
    <property type="entry name" value="Dimeric alpha+beta barrel"/>
    <property type="match status" value="1"/>
</dbReference>
<dbReference type="RefSeq" id="WP_103958901.1">
    <property type="nucleotide sequence ID" value="NZ_FNVT01000008.1"/>
</dbReference>
<accession>A0A1H6E888</accession>
<evidence type="ECO:0000313" key="2">
    <source>
        <dbReference type="Proteomes" id="UP000236732"/>
    </source>
</evidence>
<reference evidence="1 2" key="1">
    <citation type="submission" date="2016-10" db="EMBL/GenBank/DDBJ databases">
        <authorList>
            <person name="de Groot N.N."/>
        </authorList>
    </citation>
    <scope>NUCLEOTIDE SEQUENCE [LARGE SCALE GENOMIC DNA]</scope>
    <source>
        <strain evidence="1 2">CGMCC 4.7037</strain>
    </source>
</reference>
<dbReference type="EMBL" id="FNVT01000008">
    <property type="protein sequence ID" value="SEG93154.1"/>
    <property type="molecule type" value="Genomic_DNA"/>
</dbReference>
<gene>
    <name evidence="1" type="ORF">SAMN05444920_10849</name>
</gene>
<dbReference type="InterPro" id="IPR011008">
    <property type="entry name" value="Dimeric_a/b-barrel"/>
</dbReference>
<evidence type="ECO:0008006" key="3">
    <source>
        <dbReference type="Google" id="ProtNLM"/>
    </source>
</evidence>
<evidence type="ECO:0000313" key="1">
    <source>
        <dbReference type="EMBL" id="SEG93154.1"/>
    </source>
</evidence>
<dbReference type="AlphaFoldDB" id="A0A1H6E888"/>
<organism evidence="1 2">
    <name type="scientific">Nonomuraea solani</name>
    <dbReference type="NCBI Taxonomy" id="1144553"/>
    <lineage>
        <taxon>Bacteria</taxon>
        <taxon>Bacillati</taxon>
        <taxon>Actinomycetota</taxon>
        <taxon>Actinomycetes</taxon>
        <taxon>Streptosporangiales</taxon>
        <taxon>Streptosporangiaceae</taxon>
        <taxon>Nonomuraea</taxon>
    </lineage>
</organism>
<keyword evidence="2" id="KW-1185">Reference proteome</keyword>
<dbReference type="Proteomes" id="UP000236732">
    <property type="component" value="Unassembled WGS sequence"/>
</dbReference>
<name>A0A1H6E888_9ACTN</name>
<dbReference type="OrthoDB" id="255603at2"/>
<sequence>MTLIRTVRFTADPADADQVLHRRVVLIEAVRARFGGLAETRLTRVDDETWVDHWRWASRAEMDAAIADAPALPEAKAAFEVVKDASVELAELVDER</sequence>